<dbReference type="SUPFAM" id="SSF53335">
    <property type="entry name" value="S-adenosyl-L-methionine-dependent methyltransferases"/>
    <property type="match status" value="1"/>
</dbReference>
<dbReference type="CDD" id="cd02440">
    <property type="entry name" value="AdoMet_MTases"/>
    <property type="match status" value="1"/>
</dbReference>
<dbReference type="Pfam" id="PF08241">
    <property type="entry name" value="Methyltransf_11"/>
    <property type="match status" value="1"/>
</dbReference>
<organism evidence="2 3">
    <name type="scientific">Paenibacillus stellifer</name>
    <dbReference type="NCBI Taxonomy" id="169760"/>
    <lineage>
        <taxon>Bacteria</taxon>
        <taxon>Bacillati</taxon>
        <taxon>Bacillota</taxon>
        <taxon>Bacilli</taxon>
        <taxon>Bacillales</taxon>
        <taxon>Paenibacillaceae</taxon>
        <taxon>Paenibacillus</taxon>
    </lineage>
</organism>
<sequence>MKNRNDGLQQIRDYYDAGAEIGRLRRGIGVIEWERSKEIISRYLPADAATIYDIGGGIGEYSRWLAGLGHEAHLFDLSSASVAYATDIQKTGSLPPLASIEQADGRAINRPSDSADIVLLMGPLYHLTDRSERLDALKEALRLLKPGGMLLAASISRFSSTLWGLSVFGQKNEVLEEPPFRSMIERELEEGQHIRPEEYPGFIARAFFHLPEELREEVGAAGFEQPELFAVEGPLWIVPALEDKWNEPNSRKMLLELGSAFETQESLLGMSPHLLAAARKGLNA</sequence>
<evidence type="ECO:0000259" key="1">
    <source>
        <dbReference type="Pfam" id="PF08241"/>
    </source>
</evidence>
<keyword evidence="2" id="KW-0489">Methyltransferase</keyword>
<proteinExistence type="predicted"/>
<gene>
    <name evidence="2" type="ORF">PSTEL_07315</name>
</gene>
<dbReference type="InterPro" id="IPR029063">
    <property type="entry name" value="SAM-dependent_MTases_sf"/>
</dbReference>
<dbReference type="KEGG" id="pste:PSTEL_07315"/>
<dbReference type="EMBL" id="CP009286">
    <property type="protein sequence ID" value="AIQ62940.1"/>
    <property type="molecule type" value="Genomic_DNA"/>
</dbReference>
<dbReference type="AlphaFoldDB" id="A0A089LS84"/>
<protein>
    <submittedName>
        <fullName evidence="2">Methylase</fullName>
    </submittedName>
</protein>
<dbReference type="HOGENOM" id="CLU_061789_2_0_9"/>
<dbReference type="GO" id="GO:0032259">
    <property type="term" value="P:methylation"/>
    <property type="evidence" value="ECO:0007669"/>
    <property type="project" value="UniProtKB-KW"/>
</dbReference>
<accession>A0A089LS84</accession>
<dbReference type="Proteomes" id="UP000029507">
    <property type="component" value="Chromosome"/>
</dbReference>
<keyword evidence="2" id="KW-0808">Transferase</keyword>
<evidence type="ECO:0000313" key="2">
    <source>
        <dbReference type="EMBL" id="AIQ62940.1"/>
    </source>
</evidence>
<dbReference type="STRING" id="169760.PSTEL_07315"/>
<dbReference type="OrthoDB" id="9810615at2"/>
<name>A0A089LS84_9BACL</name>
<keyword evidence="3" id="KW-1185">Reference proteome</keyword>
<reference evidence="2 3" key="1">
    <citation type="submission" date="2014-08" db="EMBL/GenBank/DDBJ databases">
        <title>Comparative genomics of the Paenibacillus odorifer group.</title>
        <authorList>
            <person name="den Bakker H.C."/>
            <person name="Tsai Y.-C."/>
            <person name="Martin N."/>
            <person name="Korlach J."/>
            <person name="Wiedmann M."/>
        </authorList>
    </citation>
    <scope>NUCLEOTIDE SEQUENCE [LARGE SCALE GENOMIC DNA]</scope>
    <source>
        <strain evidence="2 3">DSM 14472</strain>
    </source>
</reference>
<dbReference type="GO" id="GO:0008757">
    <property type="term" value="F:S-adenosylmethionine-dependent methyltransferase activity"/>
    <property type="evidence" value="ECO:0007669"/>
    <property type="project" value="InterPro"/>
</dbReference>
<dbReference type="Gene3D" id="3.40.50.150">
    <property type="entry name" value="Vaccinia Virus protein VP39"/>
    <property type="match status" value="1"/>
</dbReference>
<dbReference type="RefSeq" id="WP_038694406.1">
    <property type="nucleotide sequence ID" value="NZ_CP009286.1"/>
</dbReference>
<evidence type="ECO:0000313" key="3">
    <source>
        <dbReference type="Proteomes" id="UP000029507"/>
    </source>
</evidence>
<dbReference type="InterPro" id="IPR013216">
    <property type="entry name" value="Methyltransf_11"/>
</dbReference>
<feature type="domain" description="Methyltransferase type 11" evidence="1">
    <location>
        <begin position="53"/>
        <end position="151"/>
    </location>
</feature>